<protein>
    <submittedName>
        <fullName evidence="2">Uncharacterized protein</fullName>
    </submittedName>
</protein>
<evidence type="ECO:0000256" key="1">
    <source>
        <dbReference type="SAM" id="MobiDB-lite"/>
    </source>
</evidence>
<dbReference type="AlphaFoldDB" id="A0A378X0V8"/>
<evidence type="ECO:0000313" key="2">
    <source>
        <dbReference type="EMBL" id="SUA47088.1"/>
    </source>
</evidence>
<dbReference type="EMBL" id="UGRU01000001">
    <property type="protein sequence ID" value="SUA47088.1"/>
    <property type="molecule type" value="Genomic_DNA"/>
</dbReference>
<dbReference type="Proteomes" id="UP000255082">
    <property type="component" value="Unassembled WGS sequence"/>
</dbReference>
<gene>
    <name evidence="2" type="ORF">NCTC13184_05622</name>
</gene>
<sequence length="93" mass="9835">MPPVGPGNGADALRWRTSGSLCGILEADVIDAYLSGQVASATEWHRGSTPIIAAPDGYKTRLFGGTLDERSSSGVKANSQAPRDQLARTTYDR</sequence>
<evidence type="ECO:0000313" key="3">
    <source>
        <dbReference type="Proteomes" id="UP000255082"/>
    </source>
</evidence>
<reference evidence="2 3" key="1">
    <citation type="submission" date="2018-06" db="EMBL/GenBank/DDBJ databases">
        <authorList>
            <consortium name="Pathogen Informatics"/>
            <person name="Doyle S."/>
        </authorList>
    </citation>
    <scope>NUCLEOTIDE SEQUENCE [LARGE SCALE GENOMIC DNA]</scope>
    <source>
        <strain evidence="2 3">NCTC13184</strain>
    </source>
</reference>
<accession>A0A378X0V8</accession>
<name>A0A378X0V8_9NOCA</name>
<organism evidence="2 3">
    <name type="scientific">Nocardia africana</name>
    <dbReference type="NCBI Taxonomy" id="134964"/>
    <lineage>
        <taxon>Bacteria</taxon>
        <taxon>Bacillati</taxon>
        <taxon>Actinomycetota</taxon>
        <taxon>Actinomycetes</taxon>
        <taxon>Mycobacteriales</taxon>
        <taxon>Nocardiaceae</taxon>
        <taxon>Nocardia</taxon>
    </lineage>
</organism>
<feature type="region of interest" description="Disordered" evidence="1">
    <location>
        <begin position="69"/>
        <end position="93"/>
    </location>
</feature>
<proteinExistence type="predicted"/>
<feature type="compositionally biased region" description="Polar residues" evidence="1">
    <location>
        <begin position="72"/>
        <end position="82"/>
    </location>
</feature>